<evidence type="ECO:0000313" key="2">
    <source>
        <dbReference type="EMBL" id="SDN68214.1"/>
    </source>
</evidence>
<proteinExistence type="predicted"/>
<dbReference type="STRING" id="211114.SAMN04489726_7739"/>
<gene>
    <name evidence="2" type="ORF">SAMN04489726_7739</name>
</gene>
<evidence type="ECO:0008006" key="4">
    <source>
        <dbReference type="Google" id="ProtNLM"/>
    </source>
</evidence>
<accession>A0A1H0DDK9</accession>
<organism evidence="2 3">
    <name type="scientific">Allokutzneria albata</name>
    <name type="common">Kibdelosporangium albatum</name>
    <dbReference type="NCBI Taxonomy" id="211114"/>
    <lineage>
        <taxon>Bacteria</taxon>
        <taxon>Bacillati</taxon>
        <taxon>Actinomycetota</taxon>
        <taxon>Actinomycetes</taxon>
        <taxon>Pseudonocardiales</taxon>
        <taxon>Pseudonocardiaceae</taxon>
        <taxon>Allokutzneria</taxon>
    </lineage>
</organism>
<name>A0A1H0DDK9_ALLAB</name>
<evidence type="ECO:0000256" key="1">
    <source>
        <dbReference type="SAM" id="SignalP"/>
    </source>
</evidence>
<protein>
    <recommendedName>
        <fullName evidence="4">Alpha amylase inhibitor</fullName>
    </recommendedName>
</protein>
<evidence type="ECO:0000313" key="3">
    <source>
        <dbReference type="Proteomes" id="UP000183376"/>
    </source>
</evidence>
<keyword evidence="3" id="KW-1185">Reference proteome</keyword>
<feature type="chain" id="PRO_5009247769" description="Alpha amylase inhibitor" evidence="1">
    <location>
        <begin position="28"/>
        <end position="101"/>
    </location>
</feature>
<sequence>MRTALAKILVLATVVGGGTFLAATAEAAPTHCSSRVTDYGTGGAAICARRTGFYRVTITCTAASGRVYFRQGPWLRPGNGESKAKCNRPDRVTYHAVQKRN</sequence>
<dbReference type="RefSeq" id="WP_030428313.1">
    <property type="nucleotide sequence ID" value="NZ_JOEF01000004.1"/>
</dbReference>
<dbReference type="AlphaFoldDB" id="A0A1H0DDK9"/>
<dbReference type="Proteomes" id="UP000183376">
    <property type="component" value="Chromosome I"/>
</dbReference>
<keyword evidence="1" id="KW-0732">Signal</keyword>
<dbReference type="EMBL" id="LT629701">
    <property type="protein sequence ID" value="SDN68214.1"/>
    <property type="molecule type" value="Genomic_DNA"/>
</dbReference>
<reference evidence="2 3" key="1">
    <citation type="submission" date="2016-10" db="EMBL/GenBank/DDBJ databases">
        <authorList>
            <person name="de Groot N.N."/>
        </authorList>
    </citation>
    <scope>NUCLEOTIDE SEQUENCE [LARGE SCALE GENOMIC DNA]</scope>
    <source>
        <strain evidence="2 3">DSM 44149</strain>
    </source>
</reference>
<feature type="signal peptide" evidence="1">
    <location>
        <begin position="1"/>
        <end position="27"/>
    </location>
</feature>